<keyword evidence="1" id="KW-0732">Signal</keyword>
<feature type="chain" id="PRO_5015561292" evidence="1">
    <location>
        <begin position="20"/>
        <end position="175"/>
    </location>
</feature>
<dbReference type="PANTHER" id="PTHR38593">
    <property type="entry name" value="BLR2558 PROTEIN"/>
    <property type="match status" value="1"/>
</dbReference>
<dbReference type="Proteomes" id="UP000241247">
    <property type="component" value="Unassembled WGS sequence"/>
</dbReference>
<dbReference type="InterPro" id="IPR025419">
    <property type="entry name" value="DUF4142"/>
</dbReference>
<evidence type="ECO:0000313" key="3">
    <source>
        <dbReference type="EMBL" id="PTM97331.1"/>
    </source>
</evidence>
<keyword evidence="4" id="KW-1185">Reference proteome</keyword>
<name>A0A2T5BED5_MYCDI</name>
<dbReference type="RefSeq" id="WP_108001622.1">
    <property type="nucleotide sequence ID" value="NZ_JBHEEX010000001.1"/>
</dbReference>
<dbReference type="Gene3D" id="1.20.1260.10">
    <property type="match status" value="1"/>
</dbReference>
<evidence type="ECO:0000259" key="2">
    <source>
        <dbReference type="Pfam" id="PF13628"/>
    </source>
</evidence>
<organism evidence="3 4">
    <name type="scientific">Mycoplana dimorpha</name>
    <dbReference type="NCBI Taxonomy" id="28320"/>
    <lineage>
        <taxon>Bacteria</taxon>
        <taxon>Pseudomonadati</taxon>
        <taxon>Pseudomonadota</taxon>
        <taxon>Alphaproteobacteria</taxon>
        <taxon>Hyphomicrobiales</taxon>
        <taxon>Rhizobiaceae</taxon>
        <taxon>Mycoplana</taxon>
    </lineage>
</organism>
<dbReference type="Pfam" id="PF13628">
    <property type="entry name" value="DUF4142"/>
    <property type="match status" value="1"/>
</dbReference>
<feature type="domain" description="DUF4142" evidence="2">
    <location>
        <begin position="37"/>
        <end position="173"/>
    </location>
</feature>
<accession>A0A2T5BED5</accession>
<feature type="signal peptide" evidence="1">
    <location>
        <begin position="1"/>
        <end position="19"/>
    </location>
</feature>
<comment type="caution">
    <text evidence="3">The sequence shown here is derived from an EMBL/GenBank/DDBJ whole genome shotgun (WGS) entry which is preliminary data.</text>
</comment>
<dbReference type="OrthoDB" id="9101320at2"/>
<dbReference type="PANTHER" id="PTHR38593:SF1">
    <property type="entry name" value="BLR2558 PROTEIN"/>
    <property type="match status" value="1"/>
</dbReference>
<reference evidence="3 4" key="1">
    <citation type="submission" date="2018-04" db="EMBL/GenBank/DDBJ databases">
        <title>Genomic Encyclopedia of Type Strains, Phase IV (KMG-IV): sequencing the most valuable type-strain genomes for metagenomic binning, comparative biology and taxonomic classification.</title>
        <authorList>
            <person name="Goeker M."/>
        </authorList>
    </citation>
    <scope>NUCLEOTIDE SEQUENCE [LARGE SCALE GENOMIC DNA]</scope>
    <source>
        <strain evidence="3 4">DSM 7138</strain>
    </source>
</reference>
<dbReference type="InterPro" id="IPR012347">
    <property type="entry name" value="Ferritin-like"/>
</dbReference>
<evidence type="ECO:0000313" key="4">
    <source>
        <dbReference type="Proteomes" id="UP000241247"/>
    </source>
</evidence>
<dbReference type="AlphaFoldDB" id="A0A2T5BED5"/>
<dbReference type="EMBL" id="PZZZ01000002">
    <property type="protein sequence ID" value="PTM97331.1"/>
    <property type="molecule type" value="Genomic_DNA"/>
</dbReference>
<sequence length="175" mass="19158">MRQIGLAVAVMMAATSALAQSATEKTGVNSLLGVAPSTQDFVNEASMSDMFEIASSNLALERADGATKDFAQEMVQDHQKTTTELQQLIKDGKVKATPASAMSDDQKSKLDNLKQLQRSDFVKRYQDDQVKAHKDAVDLFKRYADGGDNQDLKAWAANTLPTLQHHLAMAQDLEK</sequence>
<proteinExistence type="predicted"/>
<protein>
    <submittedName>
        <fullName evidence="3">Putative membrane protein</fullName>
    </submittedName>
</protein>
<gene>
    <name evidence="3" type="ORF">C7449_102201</name>
</gene>
<evidence type="ECO:0000256" key="1">
    <source>
        <dbReference type="SAM" id="SignalP"/>
    </source>
</evidence>